<comment type="caution">
    <text evidence="1">The sequence shown here is derived from an EMBL/GenBank/DDBJ whole genome shotgun (WGS) entry which is preliminary data.</text>
</comment>
<dbReference type="Proteomes" id="UP000265520">
    <property type="component" value="Unassembled WGS sequence"/>
</dbReference>
<dbReference type="EMBL" id="LXQA010454182">
    <property type="protein sequence ID" value="MCI52872.1"/>
    <property type="molecule type" value="Genomic_DNA"/>
</dbReference>
<organism evidence="1 2">
    <name type="scientific">Trifolium medium</name>
    <dbReference type="NCBI Taxonomy" id="97028"/>
    <lineage>
        <taxon>Eukaryota</taxon>
        <taxon>Viridiplantae</taxon>
        <taxon>Streptophyta</taxon>
        <taxon>Embryophyta</taxon>
        <taxon>Tracheophyta</taxon>
        <taxon>Spermatophyta</taxon>
        <taxon>Magnoliopsida</taxon>
        <taxon>eudicotyledons</taxon>
        <taxon>Gunneridae</taxon>
        <taxon>Pentapetalae</taxon>
        <taxon>rosids</taxon>
        <taxon>fabids</taxon>
        <taxon>Fabales</taxon>
        <taxon>Fabaceae</taxon>
        <taxon>Papilionoideae</taxon>
        <taxon>50 kb inversion clade</taxon>
        <taxon>NPAAA clade</taxon>
        <taxon>Hologalegina</taxon>
        <taxon>IRL clade</taxon>
        <taxon>Trifolieae</taxon>
        <taxon>Trifolium</taxon>
    </lineage>
</organism>
<dbReference type="AlphaFoldDB" id="A0A392SWP4"/>
<accession>A0A392SWP4</accession>
<proteinExistence type="predicted"/>
<feature type="non-terminal residue" evidence="1">
    <location>
        <position position="22"/>
    </location>
</feature>
<name>A0A392SWP4_9FABA</name>
<keyword evidence="2" id="KW-1185">Reference proteome</keyword>
<sequence length="22" mass="2215">MIPAPAYVGVDAPSTKIVNLSA</sequence>
<evidence type="ECO:0000313" key="1">
    <source>
        <dbReference type="EMBL" id="MCI52872.1"/>
    </source>
</evidence>
<protein>
    <submittedName>
        <fullName evidence="1">Uncharacterized protein</fullName>
    </submittedName>
</protein>
<evidence type="ECO:0000313" key="2">
    <source>
        <dbReference type="Proteomes" id="UP000265520"/>
    </source>
</evidence>
<reference evidence="1 2" key="1">
    <citation type="journal article" date="2018" name="Front. Plant Sci.">
        <title>Red Clover (Trifolium pratense) and Zigzag Clover (T. medium) - A Picture of Genomic Similarities and Differences.</title>
        <authorList>
            <person name="Dluhosova J."/>
            <person name="Istvanek J."/>
            <person name="Nedelnik J."/>
            <person name="Repkova J."/>
        </authorList>
    </citation>
    <scope>NUCLEOTIDE SEQUENCE [LARGE SCALE GENOMIC DNA]</scope>
    <source>
        <strain evidence="2">cv. 10/8</strain>
        <tissue evidence="1">Leaf</tissue>
    </source>
</reference>